<feature type="transmembrane region" description="Helical" evidence="6">
    <location>
        <begin position="86"/>
        <end position="106"/>
    </location>
</feature>
<sequence length="462" mass="52552">MSVYKTIAKNFAANSFGMGVNFLNQIAMVPLFILNWGVEKYADWILITAFSAFFAMTDLGLNRASNNDFVIKYQQKDYASCKRLQANAFIFVLFIFVIFISSSILISQIWGFNSILSINSFSETETSFAFMVLLSEVFFNMYGRVYHGIFRATSHTHIAIIIDNIVRLGVLLILFIGVTFHLDINLMLCIYIIPTIGGIICKHHYSNKIFKIKFSFQNFNFPILKSLIGPSLAFMMFPLGQAVSSQGIVLVVNTLLGPTILVAFTTTRTFVNFLRQVMNMLSTSINPEICAAFGRHDIKTIKNIYYRSLVITFIITTFSIILMLLAGEHIYTAWTKHTIAFNQLFFACMLLSMLVSCLWGISSVIPLSTNTHGPFTIAFLITQFFTVIITYLLLTIYPNLEIIPITILSTEILLFVFTLKQNNKFLNINFWEMLTEISHQIKFLLNKGKLLNPIVILKKYGN</sequence>
<evidence type="ECO:0000256" key="2">
    <source>
        <dbReference type="ARBA" id="ARBA00022475"/>
    </source>
</evidence>
<feature type="transmembrane region" description="Helical" evidence="6">
    <location>
        <begin position="339"/>
        <end position="361"/>
    </location>
</feature>
<gene>
    <name evidence="7" type="ORF">CLV98_11285</name>
</gene>
<proteinExistence type="predicted"/>
<comment type="subcellular location">
    <subcellularLocation>
        <location evidence="1">Cell membrane</location>
        <topology evidence="1">Multi-pass membrane protein</topology>
    </subcellularLocation>
</comment>
<keyword evidence="4 6" id="KW-1133">Transmembrane helix</keyword>
<evidence type="ECO:0000256" key="4">
    <source>
        <dbReference type="ARBA" id="ARBA00022989"/>
    </source>
</evidence>
<evidence type="ECO:0000256" key="1">
    <source>
        <dbReference type="ARBA" id="ARBA00004651"/>
    </source>
</evidence>
<feature type="transmembrane region" description="Helical" evidence="6">
    <location>
        <begin position="222"/>
        <end position="242"/>
    </location>
</feature>
<feature type="transmembrane region" description="Helical" evidence="6">
    <location>
        <begin position="373"/>
        <end position="396"/>
    </location>
</feature>
<protein>
    <submittedName>
        <fullName evidence="7">O-antigen/teichoic acid export membrane protein</fullName>
    </submittedName>
</protein>
<dbReference type="PANTHER" id="PTHR30250:SF11">
    <property type="entry name" value="O-ANTIGEN TRANSPORTER-RELATED"/>
    <property type="match status" value="1"/>
</dbReference>
<feature type="transmembrane region" description="Helical" evidence="6">
    <location>
        <begin position="248"/>
        <end position="271"/>
    </location>
</feature>
<dbReference type="InterPro" id="IPR050833">
    <property type="entry name" value="Poly_Biosynth_Transport"/>
</dbReference>
<feature type="transmembrane region" description="Helical" evidence="6">
    <location>
        <begin position="158"/>
        <end position="178"/>
    </location>
</feature>
<feature type="transmembrane region" description="Helical" evidence="6">
    <location>
        <begin position="402"/>
        <end position="419"/>
    </location>
</feature>
<feature type="transmembrane region" description="Helical" evidence="6">
    <location>
        <begin position="12"/>
        <end position="38"/>
    </location>
</feature>
<keyword evidence="3 6" id="KW-0812">Transmembrane</keyword>
<evidence type="ECO:0000256" key="3">
    <source>
        <dbReference type="ARBA" id="ARBA00022692"/>
    </source>
</evidence>
<evidence type="ECO:0000256" key="6">
    <source>
        <dbReference type="SAM" id="Phobius"/>
    </source>
</evidence>
<dbReference type="RefSeq" id="WP_109676855.1">
    <property type="nucleotide sequence ID" value="NZ_QGDT01000012.1"/>
</dbReference>
<dbReference type="EMBL" id="QGDT01000012">
    <property type="protein sequence ID" value="PWJ55990.1"/>
    <property type="molecule type" value="Genomic_DNA"/>
</dbReference>
<evidence type="ECO:0000256" key="5">
    <source>
        <dbReference type="ARBA" id="ARBA00023136"/>
    </source>
</evidence>
<keyword evidence="8" id="KW-1185">Reference proteome</keyword>
<feature type="transmembrane region" description="Helical" evidence="6">
    <location>
        <begin position="184"/>
        <end position="201"/>
    </location>
</feature>
<accession>A0A316AGA3</accession>
<evidence type="ECO:0000313" key="8">
    <source>
        <dbReference type="Proteomes" id="UP000245880"/>
    </source>
</evidence>
<comment type="caution">
    <text evidence="7">The sequence shown here is derived from an EMBL/GenBank/DDBJ whole genome shotgun (WGS) entry which is preliminary data.</text>
</comment>
<evidence type="ECO:0000313" key="7">
    <source>
        <dbReference type="EMBL" id="PWJ55990.1"/>
    </source>
</evidence>
<feature type="transmembrane region" description="Helical" evidence="6">
    <location>
        <begin position="44"/>
        <end position="65"/>
    </location>
</feature>
<dbReference type="GO" id="GO:0005886">
    <property type="term" value="C:plasma membrane"/>
    <property type="evidence" value="ECO:0007669"/>
    <property type="project" value="UniProtKB-SubCell"/>
</dbReference>
<name>A0A316AGA3_9BACT</name>
<organism evidence="7 8">
    <name type="scientific">Dyadobacter jejuensis</name>
    <dbReference type="NCBI Taxonomy" id="1082580"/>
    <lineage>
        <taxon>Bacteria</taxon>
        <taxon>Pseudomonadati</taxon>
        <taxon>Bacteroidota</taxon>
        <taxon>Cytophagia</taxon>
        <taxon>Cytophagales</taxon>
        <taxon>Spirosomataceae</taxon>
        <taxon>Dyadobacter</taxon>
    </lineage>
</organism>
<reference evidence="7 8" key="1">
    <citation type="submission" date="2018-03" db="EMBL/GenBank/DDBJ databases">
        <title>Genomic Encyclopedia of Archaeal and Bacterial Type Strains, Phase II (KMG-II): from individual species to whole genera.</title>
        <authorList>
            <person name="Goeker M."/>
        </authorList>
    </citation>
    <scope>NUCLEOTIDE SEQUENCE [LARGE SCALE GENOMIC DNA]</scope>
    <source>
        <strain evidence="7 8">DSM 100346</strain>
    </source>
</reference>
<dbReference type="PANTHER" id="PTHR30250">
    <property type="entry name" value="PST FAMILY PREDICTED COLANIC ACID TRANSPORTER"/>
    <property type="match status" value="1"/>
</dbReference>
<feature type="transmembrane region" description="Helical" evidence="6">
    <location>
        <begin position="126"/>
        <end position="146"/>
    </location>
</feature>
<feature type="transmembrane region" description="Helical" evidence="6">
    <location>
        <begin position="304"/>
        <end position="327"/>
    </location>
</feature>
<dbReference type="Proteomes" id="UP000245880">
    <property type="component" value="Unassembled WGS sequence"/>
</dbReference>
<keyword evidence="5 6" id="KW-0472">Membrane</keyword>
<dbReference type="OrthoDB" id="7011692at2"/>
<keyword evidence="2" id="KW-1003">Cell membrane</keyword>
<dbReference type="AlphaFoldDB" id="A0A316AGA3"/>